<reference evidence="3" key="1">
    <citation type="submission" date="2022-07" db="EMBL/GenBank/DDBJ databases">
        <authorList>
            <person name="Trinca V."/>
            <person name="Uliana J.V.C."/>
            <person name="Torres T.T."/>
            <person name="Ward R.J."/>
            <person name="Monesi N."/>
        </authorList>
    </citation>
    <scope>NUCLEOTIDE SEQUENCE</scope>
    <source>
        <strain evidence="3">HSMRA1968</strain>
        <tissue evidence="3">Whole embryos</tissue>
    </source>
</reference>
<dbReference type="Pfam" id="PF24852">
    <property type="entry name" value="DUF7726"/>
    <property type="match status" value="1"/>
</dbReference>
<dbReference type="PANTHER" id="PTHR42339:SF1">
    <property type="entry name" value="HISTONE H1"/>
    <property type="match status" value="1"/>
</dbReference>
<organism evidence="3 4">
    <name type="scientific">Pseudolycoriella hygida</name>
    <dbReference type="NCBI Taxonomy" id="35572"/>
    <lineage>
        <taxon>Eukaryota</taxon>
        <taxon>Metazoa</taxon>
        <taxon>Ecdysozoa</taxon>
        <taxon>Arthropoda</taxon>
        <taxon>Hexapoda</taxon>
        <taxon>Insecta</taxon>
        <taxon>Pterygota</taxon>
        <taxon>Neoptera</taxon>
        <taxon>Endopterygota</taxon>
        <taxon>Diptera</taxon>
        <taxon>Nematocera</taxon>
        <taxon>Sciaroidea</taxon>
        <taxon>Sciaridae</taxon>
        <taxon>Pseudolycoriella</taxon>
    </lineage>
</organism>
<dbReference type="InterPro" id="IPR056143">
    <property type="entry name" value="DUF7726"/>
</dbReference>
<feature type="compositionally biased region" description="Polar residues" evidence="1">
    <location>
        <begin position="23"/>
        <end position="48"/>
    </location>
</feature>
<evidence type="ECO:0000259" key="2">
    <source>
        <dbReference type="Pfam" id="PF24852"/>
    </source>
</evidence>
<evidence type="ECO:0000313" key="3">
    <source>
        <dbReference type="EMBL" id="KAJ6642000.1"/>
    </source>
</evidence>
<feature type="non-terminal residue" evidence="3">
    <location>
        <position position="1"/>
    </location>
</feature>
<gene>
    <name evidence="3" type="ORF">Bhyg_06945</name>
</gene>
<dbReference type="PANTHER" id="PTHR42339">
    <property type="entry name" value="HISTONE H1"/>
    <property type="match status" value="1"/>
</dbReference>
<keyword evidence="4" id="KW-1185">Reference proteome</keyword>
<dbReference type="OrthoDB" id="78475at2759"/>
<accession>A0A9Q0S3H4</accession>
<proteinExistence type="predicted"/>
<feature type="region of interest" description="Disordered" evidence="1">
    <location>
        <begin position="18"/>
        <end position="48"/>
    </location>
</feature>
<feature type="domain" description="DUF7726" evidence="2">
    <location>
        <begin position="268"/>
        <end position="336"/>
    </location>
</feature>
<evidence type="ECO:0000313" key="4">
    <source>
        <dbReference type="Proteomes" id="UP001151699"/>
    </source>
</evidence>
<sequence>MDMDGESLYLCIRDERYSDRSNSHGTTNDTRSVQGYNEPPTQSAVFYNSPNVHQPQQQFDAPNSFPNAFNNITNAYQPRWQFDASHNISNDFVAPYNDPTVYQPLGQIAAPGNCTNVSEPQSLSDSDAADILQQLEDILNDYHPQWGQSCHCGWSSDDANVFQPQLQDGAPNDCPNDNQPQWQFDASHDISNAFERQDEIVPLYNNPTVYQPLGQFAASGNWQNVSEPQSLIDAPDILQQLDDVPYSANCPKFFDRQSQLYLKRLYGPVFDDCDEVRRKIREYIFTSCPNAWTFTRAINVHHGSLKDFLHRRWKFFNHGAGSKVYPAAYYYFERMRVDHEEEKSKHRLWSEKHYPDGYDLTKSLFRMP</sequence>
<name>A0A9Q0S3H4_9DIPT</name>
<dbReference type="Proteomes" id="UP001151699">
    <property type="component" value="Chromosome B"/>
</dbReference>
<protein>
    <recommendedName>
        <fullName evidence="2">DUF7726 domain-containing protein</fullName>
    </recommendedName>
</protein>
<evidence type="ECO:0000256" key="1">
    <source>
        <dbReference type="SAM" id="MobiDB-lite"/>
    </source>
</evidence>
<dbReference type="AlphaFoldDB" id="A0A9Q0S3H4"/>
<comment type="caution">
    <text evidence="3">The sequence shown here is derived from an EMBL/GenBank/DDBJ whole genome shotgun (WGS) entry which is preliminary data.</text>
</comment>
<dbReference type="EMBL" id="WJQU01000002">
    <property type="protein sequence ID" value="KAJ6642000.1"/>
    <property type="molecule type" value="Genomic_DNA"/>
</dbReference>